<feature type="compositionally biased region" description="Basic residues" evidence="1">
    <location>
        <begin position="128"/>
        <end position="138"/>
    </location>
</feature>
<accession>A0AAN8JJ33</accession>
<name>A0AAN8JJ33_PATCE</name>
<feature type="compositionally biased region" description="Basic and acidic residues" evidence="1">
    <location>
        <begin position="164"/>
        <end position="173"/>
    </location>
</feature>
<evidence type="ECO:0000313" key="2">
    <source>
        <dbReference type="EMBL" id="KAK6178382.1"/>
    </source>
</evidence>
<evidence type="ECO:0000313" key="3">
    <source>
        <dbReference type="Proteomes" id="UP001347796"/>
    </source>
</evidence>
<proteinExistence type="predicted"/>
<dbReference type="AlphaFoldDB" id="A0AAN8JJ33"/>
<dbReference type="EMBL" id="JAZGQO010000009">
    <property type="protein sequence ID" value="KAK6178382.1"/>
    <property type="molecule type" value="Genomic_DNA"/>
</dbReference>
<keyword evidence="3" id="KW-1185">Reference proteome</keyword>
<sequence>MTELFCENALNEHMLERLNNEWKQDCLAAETSAIKEWGKKQEWLEGYETKYGNDKFKFPKNVSENIIHIPTKDPRPNQKLQKMKNNQNSRSKQMENRTPLDQSCADHRNSPGSRRRPPQRRSPERRSSQRKPMLRRSPQHNGYYKEYNDWTEVIRPRRYEEQNYLSERQERGQRRSNYPKTKRGRI</sequence>
<feature type="compositionally biased region" description="Low complexity" evidence="1">
    <location>
        <begin position="77"/>
        <end position="88"/>
    </location>
</feature>
<evidence type="ECO:0000256" key="1">
    <source>
        <dbReference type="SAM" id="MobiDB-lite"/>
    </source>
</evidence>
<reference evidence="2 3" key="1">
    <citation type="submission" date="2024-01" db="EMBL/GenBank/DDBJ databases">
        <title>The genome of the rayed Mediterranean limpet Patella caerulea (Linnaeus, 1758).</title>
        <authorList>
            <person name="Anh-Thu Weber A."/>
            <person name="Halstead-Nussloch G."/>
        </authorList>
    </citation>
    <scope>NUCLEOTIDE SEQUENCE [LARGE SCALE GENOMIC DNA]</scope>
    <source>
        <strain evidence="2">AATW-2023a</strain>
        <tissue evidence="2">Whole specimen</tissue>
    </source>
</reference>
<organism evidence="2 3">
    <name type="scientific">Patella caerulea</name>
    <name type="common">Rayed Mediterranean limpet</name>
    <dbReference type="NCBI Taxonomy" id="87958"/>
    <lineage>
        <taxon>Eukaryota</taxon>
        <taxon>Metazoa</taxon>
        <taxon>Spiralia</taxon>
        <taxon>Lophotrochozoa</taxon>
        <taxon>Mollusca</taxon>
        <taxon>Gastropoda</taxon>
        <taxon>Patellogastropoda</taxon>
        <taxon>Patelloidea</taxon>
        <taxon>Patellidae</taxon>
        <taxon>Patella</taxon>
    </lineage>
</organism>
<protein>
    <submittedName>
        <fullName evidence="2">Uncharacterized protein</fullName>
    </submittedName>
</protein>
<gene>
    <name evidence="2" type="ORF">SNE40_013177</name>
</gene>
<feature type="region of interest" description="Disordered" evidence="1">
    <location>
        <begin position="69"/>
        <end position="152"/>
    </location>
</feature>
<feature type="region of interest" description="Disordered" evidence="1">
    <location>
        <begin position="164"/>
        <end position="186"/>
    </location>
</feature>
<dbReference type="Proteomes" id="UP001347796">
    <property type="component" value="Unassembled WGS sequence"/>
</dbReference>
<comment type="caution">
    <text evidence="2">The sequence shown here is derived from an EMBL/GenBank/DDBJ whole genome shotgun (WGS) entry which is preliminary data.</text>
</comment>